<keyword evidence="8" id="KW-1185">Reference proteome</keyword>
<evidence type="ECO:0000313" key="8">
    <source>
        <dbReference type="Proteomes" id="UP000006316"/>
    </source>
</evidence>
<proteinExistence type="predicted"/>
<name>K6DZZ8_9BACI</name>
<dbReference type="InterPro" id="IPR008929">
    <property type="entry name" value="Chondroitin_lyas"/>
</dbReference>
<dbReference type="OrthoDB" id="7335480at2"/>
<dbReference type="PANTHER" id="PTHR39210">
    <property type="entry name" value="HEPARIN-SULFATE LYASE"/>
    <property type="match status" value="1"/>
</dbReference>
<dbReference type="InterPro" id="IPR012480">
    <property type="entry name" value="Hepar_II_III_C"/>
</dbReference>
<dbReference type="SUPFAM" id="SSF48230">
    <property type="entry name" value="Chondroitin AC/alginate lyase"/>
    <property type="match status" value="1"/>
</dbReference>
<comment type="caution">
    <text evidence="7">The sequence shown here is derived from an EMBL/GenBank/DDBJ whole genome shotgun (WGS) entry which is preliminary data.</text>
</comment>
<comment type="subcellular location">
    <subcellularLocation>
        <location evidence="1">Periplasm</location>
    </subcellularLocation>
</comment>
<protein>
    <submittedName>
        <fullName evidence="7">Uncharacterized protein</fullName>
    </submittedName>
</protein>
<evidence type="ECO:0000259" key="5">
    <source>
        <dbReference type="Pfam" id="PF07940"/>
    </source>
</evidence>
<dbReference type="PATRIC" id="fig|1117379.3.peg.3144"/>
<dbReference type="GO" id="GO:0042597">
    <property type="term" value="C:periplasmic space"/>
    <property type="evidence" value="ECO:0007669"/>
    <property type="project" value="UniProtKB-SubCell"/>
</dbReference>
<keyword evidence="3" id="KW-0574">Periplasm</keyword>
<dbReference type="Gene3D" id="1.50.10.100">
    <property type="entry name" value="Chondroitin AC/alginate lyase"/>
    <property type="match status" value="1"/>
</dbReference>
<dbReference type="Proteomes" id="UP000006316">
    <property type="component" value="Unassembled WGS sequence"/>
</dbReference>
<organism evidence="7 8">
    <name type="scientific">Neobacillus bataviensis LMG 21833</name>
    <dbReference type="NCBI Taxonomy" id="1117379"/>
    <lineage>
        <taxon>Bacteria</taxon>
        <taxon>Bacillati</taxon>
        <taxon>Bacillota</taxon>
        <taxon>Bacilli</taxon>
        <taxon>Bacillales</taxon>
        <taxon>Bacillaceae</taxon>
        <taxon>Neobacillus</taxon>
    </lineage>
</organism>
<keyword evidence="4" id="KW-0456">Lyase</keyword>
<sequence length="903" mass="103891">MNIFIPSYLTAERLNAILQALPKSRNKDSLLSANNMVENNAYTLPPFGVVTFPTVMNWNDQRSRSFERLLHGFTFLGCLTDAFQTTEDTKYIDKGMELINDWLDKHSYKKNKETMAYHDETTAIRLQYFLRFYIFARNIISVKDLKKLETRMWETAALLADEDFHSTNTNHGMFQDISLLLFSIYFNDKKNRICQKYIDLAVTRLKDYFFDVYTKDGVHKEHSPNYHMLVASNMKKLLFWLDEINPDISHEFFLLFNKSEEYSTHIIRPDGTFPPMCDTEAMPVSNSSYAKLYDSESYKYAVSSGKQGRQPKENVKVFPKAGYAIFRDDWAKKDKATYVLFSAAYHANYHKHSDDLNLTIFSGGEIITEAGPNGYNYQDPFTKYAYSSFAHNTLIVDGKGLPRTDGQYDKVHFTDYYTADDVSEVTGVNKRFEGVEHQRNVKFNHQSNAVLVNDYVTSDNKHEYKLLWHVAPEIKVHLRDRIVELFRQDEKVMEIEITTSTPISIRSVKGQTEPSILGWKFPKMEAKEMLTTLEVDISGDNIQCTTEFRLVEFNVPVRKQAPFAMEKEFPSFRSLRYHFESATSESHKDQLFVIFSALGPKYSYLYNYMNTLKDLPVNKLFILDDFGDQGSYYLGKNRDFSIETSVISLIHYIMRQNKILSENVTALGSSKGGFTALYYGIKYYFGHVIAGGPQSKLGSFLLEQANHPNIAEYIAGGSAESDGYFLDGMLLHVLNQPCDVSPDIHLFVGKEDHHYKNHVLPLHTILVNRGYKVDLKTSDGVNHDELKIYFPYYLLGKAKQILGIPLDGKTDVLPQETPLKIMKVSISSEDRKNIKVESVTSGVGLTFAYYVYKDNEVIKRYSYTRNAALEHEVDSSGEYFVRVYVRDKFGGQTAKNTTKMIIK</sequence>
<dbReference type="AlphaFoldDB" id="K6DZZ8"/>
<evidence type="ECO:0000256" key="1">
    <source>
        <dbReference type="ARBA" id="ARBA00004418"/>
    </source>
</evidence>
<dbReference type="Pfam" id="PF07940">
    <property type="entry name" value="Hepar_II_III_C"/>
    <property type="match status" value="1"/>
</dbReference>
<dbReference type="Gene3D" id="2.70.98.70">
    <property type="match status" value="1"/>
</dbReference>
<dbReference type="PANTHER" id="PTHR39210:SF1">
    <property type="entry name" value="HEPARIN-SULFATE LYASE"/>
    <property type="match status" value="1"/>
</dbReference>
<dbReference type="STRING" id="1117379.BABA_15217"/>
<dbReference type="GO" id="GO:0016829">
    <property type="term" value="F:lyase activity"/>
    <property type="evidence" value="ECO:0007669"/>
    <property type="project" value="UniProtKB-KW"/>
</dbReference>
<keyword evidence="2" id="KW-0732">Signal</keyword>
<dbReference type="eggNOG" id="COG0627">
    <property type="taxonomic scope" value="Bacteria"/>
</dbReference>
<evidence type="ECO:0000259" key="6">
    <source>
        <dbReference type="Pfam" id="PF16889"/>
    </source>
</evidence>
<feature type="domain" description="Heparinase II/III-like C-terminal" evidence="5">
    <location>
        <begin position="311"/>
        <end position="548"/>
    </location>
</feature>
<dbReference type="InterPro" id="IPR031680">
    <property type="entry name" value="Hepar_II_III_N"/>
</dbReference>
<evidence type="ECO:0000256" key="3">
    <source>
        <dbReference type="ARBA" id="ARBA00022764"/>
    </source>
</evidence>
<dbReference type="InterPro" id="IPR029058">
    <property type="entry name" value="AB_hydrolase_fold"/>
</dbReference>
<gene>
    <name evidence="7" type="ORF">BABA_15217</name>
</gene>
<evidence type="ECO:0000313" key="7">
    <source>
        <dbReference type="EMBL" id="EKN66471.1"/>
    </source>
</evidence>
<dbReference type="SUPFAM" id="SSF53474">
    <property type="entry name" value="alpha/beta-Hydrolases"/>
    <property type="match status" value="1"/>
</dbReference>
<feature type="domain" description="Heparin-sulfate lyase N-terminal" evidence="6">
    <location>
        <begin position="38"/>
        <end position="283"/>
    </location>
</feature>
<dbReference type="Gene3D" id="3.40.50.1820">
    <property type="entry name" value="alpha/beta hydrolase"/>
    <property type="match status" value="1"/>
</dbReference>
<dbReference type="Pfam" id="PF16889">
    <property type="entry name" value="Hepar_II_III_N"/>
    <property type="match status" value="1"/>
</dbReference>
<evidence type="ECO:0000256" key="2">
    <source>
        <dbReference type="ARBA" id="ARBA00022729"/>
    </source>
</evidence>
<reference evidence="7 8" key="1">
    <citation type="journal article" date="2012" name="Front. Microbiol.">
        <title>Redundancy and modularity in membrane-associated dissimilatory nitrate reduction in Bacillus.</title>
        <authorList>
            <person name="Heylen K."/>
            <person name="Keltjens J."/>
        </authorList>
    </citation>
    <scope>NUCLEOTIDE SEQUENCE [LARGE SCALE GENOMIC DNA]</scope>
    <source>
        <strain evidence="8">LMG 21833T</strain>
    </source>
</reference>
<dbReference type="EMBL" id="AJLS01000115">
    <property type="protein sequence ID" value="EKN66471.1"/>
    <property type="molecule type" value="Genomic_DNA"/>
</dbReference>
<accession>K6DZZ8</accession>
<dbReference type="RefSeq" id="WP_007086039.1">
    <property type="nucleotide sequence ID" value="NZ_AJLS01000115.1"/>
</dbReference>
<evidence type="ECO:0000256" key="4">
    <source>
        <dbReference type="ARBA" id="ARBA00023239"/>
    </source>
</evidence>